<dbReference type="EMBL" id="CP120997">
    <property type="protein sequence ID" value="WLQ34086.1"/>
    <property type="molecule type" value="Genomic_DNA"/>
</dbReference>
<organism evidence="2 3">
    <name type="scientific">Streptomyces castrisilvae</name>
    <dbReference type="NCBI Taxonomy" id="3033811"/>
    <lineage>
        <taxon>Bacteria</taxon>
        <taxon>Bacillati</taxon>
        <taxon>Actinomycetota</taxon>
        <taxon>Actinomycetes</taxon>
        <taxon>Kitasatosporales</taxon>
        <taxon>Streptomycetaceae</taxon>
        <taxon>Streptomyces</taxon>
    </lineage>
</organism>
<accession>A0ABY9HHT2</accession>
<reference evidence="2 3" key="1">
    <citation type="submission" date="2023-03" db="EMBL/GenBank/DDBJ databases">
        <title>Isolation and description of six Streptomyces strains from soil environments, able to metabolize different microbial glucans.</title>
        <authorList>
            <person name="Widen T."/>
            <person name="Larsbrink J."/>
        </authorList>
    </citation>
    <scope>NUCLEOTIDE SEQUENCE [LARGE SCALE GENOMIC DNA]</scope>
    <source>
        <strain evidence="2 3">Mut1</strain>
    </source>
</reference>
<feature type="compositionally biased region" description="Low complexity" evidence="1">
    <location>
        <begin position="113"/>
        <end position="138"/>
    </location>
</feature>
<dbReference type="Proteomes" id="UP001239522">
    <property type="component" value="Chromosome"/>
</dbReference>
<proteinExistence type="predicted"/>
<evidence type="ECO:0000313" key="3">
    <source>
        <dbReference type="Proteomes" id="UP001239522"/>
    </source>
</evidence>
<evidence type="ECO:0000256" key="1">
    <source>
        <dbReference type="SAM" id="MobiDB-lite"/>
    </source>
</evidence>
<gene>
    <name evidence="2" type="ORF">P8A18_11815</name>
</gene>
<evidence type="ECO:0000313" key="2">
    <source>
        <dbReference type="EMBL" id="WLQ34086.1"/>
    </source>
</evidence>
<dbReference type="RefSeq" id="WP_306053990.1">
    <property type="nucleotide sequence ID" value="NZ_CP120997.1"/>
</dbReference>
<feature type="region of interest" description="Disordered" evidence="1">
    <location>
        <begin position="105"/>
        <end position="138"/>
    </location>
</feature>
<keyword evidence="3" id="KW-1185">Reference proteome</keyword>
<protein>
    <recommendedName>
        <fullName evidence="4">Excreted virulence factor EspC (Type VII ESX diderm)</fullName>
    </recommendedName>
</protein>
<name>A0ABY9HHT2_9ACTN</name>
<sequence>MGTPISGGTRGLWIDPHEVGKAAKAADKVAEDVPGDIKGLFAPTDAAVTGLAGFQSAHALDECVEAWTKALRALAGLVGGAADAVRESNNGFAHDDRQRREAFLGPYAPGAEPPDMYYSSYTPYTPDFTTPPSANGGR</sequence>
<evidence type="ECO:0008006" key="4">
    <source>
        <dbReference type="Google" id="ProtNLM"/>
    </source>
</evidence>